<name>A0ABP7CKU1_9MICO</name>
<evidence type="ECO:0000313" key="7">
    <source>
        <dbReference type="Proteomes" id="UP001501468"/>
    </source>
</evidence>
<dbReference type="InterPro" id="IPR005561">
    <property type="entry name" value="ANTAR"/>
</dbReference>
<dbReference type="InterPro" id="IPR012074">
    <property type="entry name" value="GAF_ANTAR"/>
</dbReference>
<dbReference type="InterPro" id="IPR003018">
    <property type="entry name" value="GAF"/>
</dbReference>
<feature type="domain" description="ANTAR" evidence="5">
    <location>
        <begin position="172"/>
        <end position="233"/>
    </location>
</feature>
<organism evidence="6 7">
    <name type="scientific">Terrabacter ginsenosidimutans</name>
    <dbReference type="NCBI Taxonomy" id="490575"/>
    <lineage>
        <taxon>Bacteria</taxon>
        <taxon>Bacillati</taxon>
        <taxon>Actinomycetota</taxon>
        <taxon>Actinomycetes</taxon>
        <taxon>Micrococcales</taxon>
        <taxon>Intrasporangiaceae</taxon>
        <taxon>Terrabacter</taxon>
    </lineage>
</organism>
<keyword evidence="4" id="KW-0804">Transcription</keyword>
<gene>
    <name evidence="6" type="ORF">GCM10022399_01720</name>
</gene>
<evidence type="ECO:0000256" key="2">
    <source>
        <dbReference type="ARBA" id="ARBA00022777"/>
    </source>
</evidence>
<dbReference type="Gene3D" id="3.30.450.40">
    <property type="match status" value="1"/>
</dbReference>
<dbReference type="SUPFAM" id="SSF52172">
    <property type="entry name" value="CheY-like"/>
    <property type="match status" value="1"/>
</dbReference>
<proteinExistence type="predicted"/>
<reference evidence="7" key="1">
    <citation type="journal article" date="2019" name="Int. J. Syst. Evol. Microbiol.">
        <title>The Global Catalogue of Microorganisms (GCM) 10K type strain sequencing project: providing services to taxonomists for standard genome sequencing and annotation.</title>
        <authorList>
            <consortium name="The Broad Institute Genomics Platform"/>
            <consortium name="The Broad Institute Genome Sequencing Center for Infectious Disease"/>
            <person name="Wu L."/>
            <person name="Ma J."/>
        </authorList>
    </citation>
    <scope>NUCLEOTIDE SEQUENCE [LARGE SCALE GENOMIC DNA]</scope>
    <source>
        <strain evidence="7">JCM 17125</strain>
    </source>
</reference>
<keyword evidence="1" id="KW-0808">Transferase</keyword>
<comment type="caution">
    <text evidence="6">The sequence shown here is derived from an EMBL/GenBank/DDBJ whole genome shotgun (WGS) entry which is preliminary data.</text>
</comment>
<evidence type="ECO:0000256" key="3">
    <source>
        <dbReference type="ARBA" id="ARBA00023015"/>
    </source>
</evidence>
<dbReference type="Pfam" id="PF13185">
    <property type="entry name" value="GAF_2"/>
    <property type="match status" value="1"/>
</dbReference>
<sequence>MNDTSRTDVADHLRRVAEDFEQLGDELSHSPHPDRYEAVLKLAVERVPTTRAASITTLEHGRFVTAAATDDLARRADRIQYELGSGPCVDAIVDRAIFQPKDLETDDRWPEYGRRVVAELGIHSMLSYRMRLESAGVIAGLNLYADAVGAFDDHDLAEGLLLTTHAAQAVSVAHLADRTRNLEQALVSNRDIATAVGVLMGQHRLTRDQSFDLLRIASQNTNRKLHDVALDVIDTGTVDVWPHSRG</sequence>
<keyword evidence="2" id="KW-0418">Kinase</keyword>
<dbReference type="Proteomes" id="UP001501468">
    <property type="component" value="Unassembled WGS sequence"/>
</dbReference>
<dbReference type="EMBL" id="BAABDC010000001">
    <property type="protein sequence ID" value="GAA3689701.1"/>
    <property type="molecule type" value="Genomic_DNA"/>
</dbReference>
<dbReference type="RefSeq" id="WP_344940168.1">
    <property type="nucleotide sequence ID" value="NZ_BAABDC010000001.1"/>
</dbReference>
<evidence type="ECO:0000313" key="6">
    <source>
        <dbReference type="EMBL" id="GAA3689701.1"/>
    </source>
</evidence>
<keyword evidence="7" id="KW-1185">Reference proteome</keyword>
<dbReference type="Pfam" id="PF03861">
    <property type="entry name" value="ANTAR"/>
    <property type="match status" value="1"/>
</dbReference>
<dbReference type="SMART" id="SM01012">
    <property type="entry name" value="ANTAR"/>
    <property type="match status" value="1"/>
</dbReference>
<evidence type="ECO:0000256" key="1">
    <source>
        <dbReference type="ARBA" id="ARBA00022679"/>
    </source>
</evidence>
<evidence type="ECO:0000259" key="5">
    <source>
        <dbReference type="PROSITE" id="PS50921"/>
    </source>
</evidence>
<evidence type="ECO:0000256" key="4">
    <source>
        <dbReference type="ARBA" id="ARBA00023163"/>
    </source>
</evidence>
<dbReference type="InterPro" id="IPR011006">
    <property type="entry name" value="CheY-like_superfamily"/>
</dbReference>
<dbReference type="PROSITE" id="PS50921">
    <property type="entry name" value="ANTAR"/>
    <property type="match status" value="1"/>
</dbReference>
<dbReference type="InterPro" id="IPR029016">
    <property type="entry name" value="GAF-like_dom_sf"/>
</dbReference>
<dbReference type="InterPro" id="IPR036388">
    <property type="entry name" value="WH-like_DNA-bd_sf"/>
</dbReference>
<keyword evidence="3" id="KW-0805">Transcription regulation</keyword>
<protein>
    <submittedName>
        <fullName evidence="6">GAF and ANTAR domain-containing protein</fullName>
    </submittedName>
</protein>
<dbReference type="PIRSF" id="PIRSF036625">
    <property type="entry name" value="GAF_ANTAR"/>
    <property type="match status" value="1"/>
</dbReference>
<accession>A0ABP7CKU1</accession>
<dbReference type="SUPFAM" id="SSF55781">
    <property type="entry name" value="GAF domain-like"/>
    <property type="match status" value="1"/>
</dbReference>
<dbReference type="Gene3D" id="1.10.10.10">
    <property type="entry name" value="Winged helix-like DNA-binding domain superfamily/Winged helix DNA-binding domain"/>
    <property type="match status" value="1"/>
</dbReference>